<organism evidence="1 2">
    <name type="scientific">Actinocorallia aurantiaca</name>
    <dbReference type="NCBI Taxonomy" id="46204"/>
    <lineage>
        <taxon>Bacteria</taxon>
        <taxon>Bacillati</taxon>
        <taxon>Actinomycetota</taxon>
        <taxon>Actinomycetes</taxon>
        <taxon>Streptosporangiales</taxon>
        <taxon>Thermomonosporaceae</taxon>
        <taxon>Actinocorallia</taxon>
    </lineage>
</organism>
<gene>
    <name evidence="1" type="ORF">GCM10010439_67160</name>
</gene>
<keyword evidence="2" id="KW-1185">Reference proteome</keyword>
<evidence type="ECO:0000313" key="2">
    <source>
        <dbReference type="Proteomes" id="UP001501842"/>
    </source>
</evidence>
<evidence type="ECO:0008006" key="3">
    <source>
        <dbReference type="Google" id="ProtNLM"/>
    </source>
</evidence>
<dbReference type="Proteomes" id="UP001501842">
    <property type="component" value="Unassembled WGS sequence"/>
</dbReference>
<dbReference type="SUPFAM" id="SSF54909">
    <property type="entry name" value="Dimeric alpha+beta barrel"/>
    <property type="match status" value="1"/>
</dbReference>
<sequence length="112" mass="12441">MERGVLYVASRPSSPEREAEYNDWYERVHLRDVCSLPGFVGAKRFAPVQDDGPYVALYEIEGEDLNEVVGGLFKAAAEGRFDMSDAMQLDPRPEIRVLRLTGSYGEGTPGEA</sequence>
<comment type="caution">
    <text evidence="1">The sequence shown here is derived from an EMBL/GenBank/DDBJ whole genome shotgun (WGS) entry which is preliminary data.</text>
</comment>
<dbReference type="RefSeq" id="WP_344456925.1">
    <property type="nucleotide sequence ID" value="NZ_BAAATZ010000034.1"/>
</dbReference>
<name>A0ABN3UR64_9ACTN</name>
<dbReference type="EMBL" id="BAAATZ010000034">
    <property type="protein sequence ID" value="GAA2737360.1"/>
    <property type="molecule type" value="Genomic_DNA"/>
</dbReference>
<reference evidence="1 2" key="1">
    <citation type="journal article" date="2019" name="Int. J. Syst. Evol. Microbiol.">
        <title>The Global Catalogue of Microorganisms (GCM) 10K type strain sequencing project: providing services to taxonomists for standard genome sequencing and annotation.</title>
        <authorList>
            <consortium name="The Broad Institute Genomics Platform"/>
            <consortium name="The Broad Institute Genome Sequencing Center for Infectious Disease"/>
            <person name="Wu L."/>
            <person name="Ma J."/>
        </authorList>
    </citation>
    <scope>NUCLEOTIDE SEQUENCE [LARGE SCALE GENOMIC DNA]</scope>
    <source>
        <strain evidence="1 2">JCM 8201</strain>
    </source>
</reference>
<evidence type="ECO:0000313" key="1">
    <source>
        <dbReference type="EMBL" id="GAA2737360.1"/>
    </source>
</evidence>
<protein>
    <recommendedName>
        <fullName evidence="3">EthD domain-containing protein</fullName>
    </recommendedName>
</protein>
<dbReference type="InterPro" id="IPR011008">
    <property type="entry name" value="Dimeric_a/b-barrel"/>
</dbReference>
<proteinExistence type="predicted"/>
<accession>A0ABN3UR64</accession>